<organism evidence="1 2">
    <name type="scientific">Escherichia coli</name>
    <dbReference type="NCBI Taxonomy" id="562"/>
    <lineage>
        <taxon>Bacteria</taxon>
        <taxon>Pseudomonadati</taxon>
        <taxon>Pseudomonadota</taxon>
        <taxon>Gammaproteobacteria</taxon>
        <taxon>Enterobacterales</taxon>
        <taxon>Enterobacteriaceae</taxon>
        <taxon>Escherichia</taxon>
    </lineage>
</organism>
<reference evidence="1 2" key="1">
    <citation type="submission" date="2018-06" db="EMBL/GenBank/DDBJ databases">
        <authorList>
            <consortium name="Pathogen Informatics"/>
            <person name="Doyle S."/>
        </authorList>
    </citation>
    <scope>NUCLEOTIDE SEQUENCE [LARGE SCALE GENOMIC DNA]</scope>
    <source>
        <strain evidence="1 2">NCTC8500</strain>
    </source>
</reference>
<sequence length="60" mass="6897">MAWAGGILFQFLSQMSHINTQIVTVFDRVWPPHLVKELALGEYFSGIVEQHRQQAETQLV</sequence>
<accession>A0A377DVG0</accession>
<dbReference type="AlphaFoldDB" id="A0A377DVG0"/>
<evidence type="ECO:0000313" key="2">
    <source>
        <dbReference type="Proteomes" id="UP000254429"/>
    </source>
</evidence>
<proteinExistence type="predicted"/>
<name>A0A377DVG0_ECOLX</name>
<dbReference type="Proteomes" id="UP000254429">
    <property type="component" value="Unassembled WGS sequence"/>
</dbReference>
<gene>
    <name evidence="1" type="ORF">NCTC8500_03907</name>
</gene>
<evidence type="ECO:0000313" key="1">
    <source>
        <dbReference type="EMBL" id="STM40073.1"/>
    </source>
</evidence>
<protein>
    <submittedName>
        <fullName evidence="1">Uncharacterized protein</fullName>
    </submittedName>
</protein>
<dbReference type="EMBL" id="UGFG01000001">
    <property type="protein sequence ID" value="STM40073.1"/>
    <property type="molecule type" value="Genomic_DNA"/>
</dbReference>